<proteinExistence type="predicted"/>
<sequence>MPATTGVVAGLLAASCCLLPLALIAIGVAGPGLMMTMMQYDWLTLPLGVGGLGGAHILHFRQRRRCDRTGCRLIGQRTTTYVLSFASAIVVVALLLRLFPSWTADVLQRLS</sequence>
<feature type="transmembrane region" description="Helical" evidence="1">
    <location>
        <begin position="81"/>
        <end position="99"/>
    </location>
</feature>
<feature type="transmembrane region" description="Helical" evidence="1">
    <location>
        <begin position="42"/>
        <end position="60"/>
    </location>
</feature>
<evidence type="ECO:0000256" key="1">
    <source>
        <dbReference type="SAM" id="Phobius"/>
    </source>
</evidence>
<keyword evidence="1" id="KW-0472">Membrane</keyword>
<feature type="transmembrane region" description="Helical" evidence="1">
    <location>
        <begin position="7"/>
        <end position="30"/>
    </location>
</feature>
<dbReference type="AlphaFoldDB" id="A0A381SP00"/>
<keyword evidence="1" id="KW-1133">Transmembrane helix</keyword>
<gene>
    <name evidence="2" type="ORF">METZ01_LOCUS57998</name>
</gene>
<accession>A0A381SP00</accession>
<evidence type="ECO:0008006" key="3">
    <source>
        <dbReference type="Google" id="ProtNLM"/>
    </source>
</evidence>
<reference evidence="2" key="1">
    <citation type="submission" date="2018-05" db="EMBL/GenBank/DDBJ databases">
        <authorList>
            <person name="Lanie J.A."/>
            <person name="Ng W.-L."/>
            <person name="Kazmierczak K.M."/>
            <person name="Andrzejewski T.M."/>
            <person name="Davidsen T.M."/>
            <person name="Wayne K.J."/>
            <person name="Tettelin H."/>
            <person name="Glass J.I."/>
            <person name="Rusch D."/>
            <person name="Podicherti R."/>
            <person name="Tsui H.-C.T."/>
            <person name="Winkler M.E."/>
        </authorList>
    </citation>
    <scope>NUCLEOTIDE SEQUENCE</scope>
</reference>
<organism evidence="2">
    <name type="scientific">marine metagenome</name>
    <dbReference type="NCBI Taxonomy" id="408172"/>
    <lineage>
        <taxon>unclassified sequences</taxon>
        <taxon>metagenomes</taxon>
        <taxon>ecological metagenomes</taxon>
    </lineage>
</organism>
<evidence type="ECO:0000313" key="2">
    <source>
        <dbReference type="EMBL" id="SVA05144.1"/>
    </source>
</evidence>
<dbReference type="EMBL" id="UINC01003305">
    <property type="protein sequence ID" value="SVA05144.1"/>
    <property type="molecule type" value="Genomic_DNA"/>
</dbReference>
<dbReference type="Gene3D" id="1.10.287.910">
    <property type="entry name" value="bacterial mercury transporter, merf"/>
    <property type="match status" value="1"/>
</dbReference>
<name>A0A381SP00_9ZZZZ</name>
<protein>
    <recommendedName>
        <fullName evidence="3">Mercuric transport protein MerT</fullName>
    </recommendedName>
</protein>
<keyword evidence="1" id="KW-0812">Transmembrane</keyword>